<dbReference type="EMBL" id="MPTB01000051">
    <property type="protein sequence ID" value="OMD40540.1"/>
    <property type="molecule type" value="Genomic_DNA"/>
</dbReference>
<keyword evidence="2" id="KW-1185">Reference proteome</keyword>
<name>A0ABX3H132_PAEBO</name>
<proteinExistence type="predicted"/>
<dbReference type="Proteomes" id="UP000187412">
    <property type="component" value="Unassembled WGS sequence"/>
</dbReference>
<evidence type="ECO:0000313" key="2">
    <source>
        <dbReference type="Proteomes" id="UP000187412"/>
    </source>
</evidence>
<sequence>MPKGSAAKCLVATFGLECDGYQSHVKDMDREIQLLFEPGCFFIRDGLESHSFLLRRCTKAEGIG</sequence>
<reference evidence="1 2" key="1">
    <citation type="submission" date="2016-10" db="EMBL/GenBank/DDBJ databases">
        <title>Paenibacillus species isolates.</title>
        <authorList>
            <person name="Beno S.M."/>
        </authorList>
    </citation>
    <scope>NUCLEOTIDE SEQUENCE [LARGE SCALE GENOMIC DNA]</scope>
    <source>
        <strain evidence="1 2">FSL H7-0744</strain>
    </source>
</reference>
<protein>
    <submittedName>
        <fullName evidence="1">Uncharacterized protein</fullName>
    </submittedName>
</protein>
<comment type="caution">
    <text evidence="1">The sequence shown here is derived from an EMBL/GenBank/DDBJ whole genome shotgun (WGS) entry which is preliminary data.</text>
</comment>
<evidence type="ECO:0000313" key="1">
    <source>
        <dbReference type="EMBL" id="OMD40540.1"/>
    </source>
</evidence>
<accession>A0ABX3H132</accession>
<organism evidence="1 2">
    <name type="scientific">Paenibacillus borealis</name>
    <dbReference type="NCBI Taxonomy" id="160799"/>
    <lineage>
        <taxon>Bacteria</taxon>
        <taxon>Bacillati</taxon>
        <taxon>Bacillota</taxon>
        <taxon>Bacilli</taxon>
        <taxon>Bacillales</taxon>
        <taxon>Paenibacillaceae</taxon>
        <taxon>Paenibacillus</taxon>
    </lineage>
</organism>
<gene>
    <name evidence="1" type="ORF">BSK56_28730</name>
</gene>